<accession>A0A517XYD5</accession>
<dbReference type="AlphaFoldDB" id="A0A517XYD5"/>
<dbReference type="KEGG" id="uli:ETAA1_44970"/>
<dbReference type="RefSeq" id="WP_145242311.1">
    <property type="nucleotide sequence ID" value="NZ_CP036273.1"/>
</dbReference>
<proteinExistence type="predicted"/>
<name>A0A517XYD5_9BACT</name>
<gene>
    <name evidence="1" type="ORF">ETAA1_44970</name>
</gene>
<evidence type="ECO:0000313" key="2">
    <source>
        <dbReference type="Proteomes" id="UP000319576"/>
    </source>
</evidence>
<dbReference type="OrthoDB" id="7064897at2"/>
<protein>
    <submittedName>
        <fullName evidence="1">Uncharacterized protein</fullName>
    </submittedName>
</protein>
<reference evidence="1 2" key="1">
    <citation type="submission" date="2019-02" db="EMBL/GenBank/DDBJ databases">
        <title>Deep-cultivation of Planctomycetes and their phenomic and genomic characterization uncovers novel biology.</title>
        <authorList>
            <person name="Wiegand S."/>
            <person name="Jogler M."/>
            <person name="Boedeker C."/>
            <person name="Pinto D."/>
            <person name="Vollmers J."/>
            <person name="Rivas-Marin E."/>
            <person name="Kohn T."/>
            <person name="Peeters S.H."/>
            <person name="Heuer A."/>
            <person name="Rast P."/>
            <person name="Oberbeckmann S."/>
            <person name="Bunk B."/>
            <person name="Jeske O."/>
            <person name="Meyerdierks A."/>
            <person name="Storesund J.E."/>
            <person name="Kallscheuer N."/>
            <person name="Luecker S."/>
            <person name="Lage O.M."/>
            <person name="Pohl T."/>
            <person name="Merkel B.J."/>
            <person name="Hornburger P."/>
            <person name="Mueller R.-W."/>
            <person name="Bruemmer F."/>
            <person name="Labrenz M."/>
            <person name="Spormann A.M."/>
            <person name="Op den Camp H."/>
            <person name="Overmann J."/>
            <person name="Amann R."/>
            <person name="Jetten M.S.M."/>
            <person name="Mascher T."/>
            <person name="Medema M.H."/>
            <person name="Devos D.P."/>
            <person name="Kaster A.-K."/>
            <person name="Ovreas L."/>
            <person name="Rohde M."/>
            <person name="Galperin M.Y."/>
            <person name="Jogler C."/>
        </authorList>
    </citation>
    <scope>NUCLEOTIDE SEQUENCE [LARGE SCALE GENOMIC DNA]</scope>
    <source>
        <strain evidence="1 2">ETA_A1</strain>
    </source>
</reference>
<evidence type="ECO:0000313" key="1">
    <source>
        <dbReference type="EMBL" id="QDU22515.1"/>
    </source>
</evidence>
<sequence length="108" mass="11971">MDDHDTRTPSNHLTGFDCDDYFSGGYAQRGHYDAPAHLWVVKPFHELDAGMRLGFLAVGDAGADGIRFGYRFGLQGLWAYYPIGHEFVWKAATLAELVEGWCSGTISV</sequence>
<dbReference type="Proteomes" id="UP000319576">
    <property type="component" value="Chromosome"/>
</dbReference>
<organism evidence="1 2">
    <name type="scientific">Urbifossiella limnaea</name>
    <dbReference type="NCBI Taxonomy" id="2528023"/>
    <lineage>
        <taxon>Bacteria</taxon>
        <taxon>Pseudomonadati</taxon>
        <taxon>Planctomycetota</taxon>
        <taxon>Planctomycetia</taxon>
        <taxon>Gemmatales</taxon>
        <taxon>Gemmataceae</taxon>
        <taxon>Urbifossiella</taxon>
    </lineage>
</organism>
<keyword evidence="2" id="KW-1185">Reference proteome</keyword>
<dbReference type="EMBL" id="CP036273">
    <property type="protein sequence ID" value="QDU22515.1"/>
    <property type="molecule type" value="Genomic_DNA"/>
</dbReference>